<protein>
    <submittedName>
        <fullName evidence="6">NAC domain-containing protein 92-like protein</fullName>
    </submittedName>
</protein>
<dbReference type="Gene3D" id="2.170.150.80">
    <property type="entry name" value="NAC domain"/>
    <property type="match status" value="1"/>
</dbReference>
<dbReference type="EMBL" id="QPKB01000002">
    <property type="protein sequence ID" value="RWR75749.1"/>
    <property type="molecule type" value="Genomic_DNA"/>
</dbReference>
<evidence type="ECO:0000313" key="6">
    <source>
        <dbReference type="EMBL" id="RWR75749.1"/>
    </source>
</evidence>
<dbReference type="GO" id="GO:0005634">
    <property type="term" value="C:nucleus"/>
    <property type="evidence" value="ECO:0007669"/>
    <property type="project" value="UniProtKB-ARBA"/>
</dbReference>
<proteinExistence type="predicted"/>
<dbReference type="Pfam" id="PF02365">
    <property type="entry name" value="NAM"/>
    <property type="match status" value="1"/>
</dbReference>
<dbReference type="OrthoDB" id="1424968at2759"/>
<gene>
    <name evidence="6" type="ORF">CKAN_00414700</name>
</gene>
<accession>A0A443NB53</accession>
<dbReference type="SUPFAM" id="SSF101941">
    <property type="entry name" value="NAC domain"/>
    <property type="match status" value="1"/>
</dbReference>
<name>A0A443NB53_9MAGN</name>
<evidence type="ECO:0000313" key="7">
    <source>
        <dbReference type="Proteomes" id="UP000283530"/>
    </source>
</evidence>
<keyword evidence="3" id="KW-0804">Transcription</keyword>
<keyword evidence="2" id="KW-0238">DNA-binding</keyword>
<dbReference type="GO" id="GO:0006355">
    <property type="term" value="P:regulation of DNA-templated transcription"/>
    <property type="evidence" value="ECO:0007669"/>
    <property type="project" value="InterPro"/>
</dbReference>
<evidence type="ECO:0000256" key="1">
    <source>
        <dbReference type="ARBA" id="ARBA00023015"/>
    </source>
</evidence>
<evidence type="ECO:0000256" key="2">
    <source>
        <dbReference type="ARBA" id="ARBA00023125"/>
    </source>
</evidence>
<dbReference type="PANTHER" id="PTHR31744:SF92">
    <property type="entry name" value="NAC DOMAIN-CONTAINING PROTEIN 87"/>
    <property type="match status" value="1"/>
</dbReference>
<sequence>MEDVSGLTIGEDCIDLPPGFRFHPTDEEIVSSYLSEKVVNNSFVCRAIGEVDLNKCEPWDLPGKAKMGENEWYFFCQRDRKYPTGMRTNRATEAGYWKATGKDKEIYKGKGRLVGMKKTLVFYKGRAPKGEKTNWVMHEYRLEGKFSYSNLPKSAKDEWAVCRVFHKSTGLKKSPIQGLVRMDSFGEDLLDYSSLPPLWDPPRFNDDSDHDFNGTTGTSTSRGFDGYQTSYFSNGIDGQTDYKNIIPNHPNINHQGNFINPPQNSILGPQISLPNPPLPVPGSANLGYLHPFMNKNTVPNSTGFGLNGADMAIFRALAATHETSSSNMKCKAEQLSNQSMVSQDTGLTSTDVNTEISSQQSKEMFNNSTFFEGLECLLNY</sequence>
<dbReference type="InterPro" id="IPR036093">
    <property type="entry name" value="NAC_dom_sf"/>
</dbReference>
<dbReference type="PANTHER" id="PTHR31744">
    <property type="entry name" value="PROTEIN CUP-SHAPED COTYLEDON 2-RELATED"/>
    <property type="match status" value="1"/>
</dbReference>
<organism evidence="6 7">
    <name type="scientific">Cinnamomum micranthum f. kanehirae</name>
    <dbReference type="NCBI Taxonomy" id="337451"/>
    <lineage>
        <taxon>Eukaryota</taxon>
        <taxon>Viridiplantae</taxon>
        <taxon>Streptophyta</taxon>
        <taxon>Embryophyta</taxon>
        <taxon>Tracheophyta</taxon>
        <taxon>Spermatophyta</taxon>
        <taxon>Magnoliopsida</taxon>
        <taxon>Magnoliidae</taxon>
        <taxon>Laurales</taxon>
        <taxon>Lauraceae</taxon>
        <taxon>Cinnamomum</taxon>
    </lineage>
</organism>
<dbReference type="AlphaFoldDB" id="A0A443NB53"/>
<evidence type="ECO:0000256" key="4">
    <source>
        <dbReference type="ARBA" id="ARBA00023242"/>
    </source>
</evidence>
<reference evidence="6 7" key="1">
    <citation type="journal article" date="2019" name="Nat. Plants">
        <title>Stout camphor tree genome fills gaps in understanding of flowering plant genome evolution.</title>
        <authorList>
            <person name="Chaw S.M."/>
            <person name="Liu Y.C."/>
            <person name="Wu Y.W."/>
            <person name="Wang H.Y."/>
            <person name="Lin C.I."/>
            <person name="Wu C.S."/>
            <person name="Ke H.M."/>
            <person name="Chang L.Y."/>
            <person name="Hsu C.Y."/>
            <person name="Yang H.T."/>
            <person name="Sudianto E."/>
            <person name="Hsu M.H."/>
            <person name="Wu K.P."/>
            <person name="Wang L.N."/>
            <person name="Leebens-Mack J.H."/>
            <person name="Tsai I.J."/>
        </authorList>
    </citation>
    <scope>NUCLEOTIDE SEQUENCE [LARGE SCALE GENOMIC DNA]</scope>
    <source>
        <strain evidence="7">cv. Chaw 1501</strain>
        <tissue evidence="6">Young leaves</tissue>
    </source>
</reference>
<dbReference type="InterPro" id="IPR003441">
    <property type="entry name" value="NAC-dom"/>
</dbReference>
<comment type="caution">
    <text evidence="6">The sequence shown here is derived from an EMBL/GenBank/DDBJ whole genome shotgun (WGS) entry which is preliminary data.</text>
</comment>
<feature type="domain" description="NAC" evidence="5">
    <location>
        <begin position="16"/>
        <end position="167"/>
    </location>
</feature>
<dbReference type="GO" id="GO:0003677">
    <property type="term" value="F:DNA binding"/>
    <property type="evidence" value="ECO:0007669"/>
    <property type="project" value="UniProtKB-KW"/>
</dbReference>
<evidence type="ECO:0000259" key="5">
    <source>
        <dbReference type="PROSITE" id="PS51005"/>
    </source>
</evidence>
<dbReference type="STRING" id="337451.A0A443NB53"/>
<keyword evidence="7" id="KW-1185">Reference proteome</keyword>
<keyword evidence="1" id="KW-0805">Transcription regulation</keyword>
<dbReference type="FunFam" id="2.170.150.80:FF:000006">
    <property type="entry name" value="NAC domain-containing protein 100-like"/>
    <property type="match status" value="1"/>
</dbReference>
<keyword evidence="4" id="KW-0539">Nucleus</keyword>
<evidence type="ECO:0000256" key="3">
    <source>
        <dbReference type="ARBA" id="ARBA00023163"/>
    </source>
</evidence>
<dbReference type="PROSITE" id="PS51005">
    <property type="entry name" value="NAC"/>
    <property type="match status" value="1"/>
</dbReference>
<dbReference type="Proteomes" id="UP000283530">
    <property type="component" value="Unassembled WGS sequence"/>
</dbReference>